<dbReference type="GO" id="GO:0042744">
    <property type="term" value="P:hydrogen peroxide catabolic process"/>
    <property type="evidence" value="ECO:0007669"/>
    <property type="project" value="TreeGrafter"/>
</dbReference>
<dbReference type="InterPro" id="IPR020835">
    <property type="entry name" value="Catalase_sf"/>
</dbReference>
<keyword evidence="4" id="KW-1185">Reference proteome</keyword>
<dbReference type="Gene3D" id="1.20.1280.120">
    <property type="match status" value="1"/>
</dbReference>
<reference evidence="3 4" key="1">
    <citation type="journal article" date="2018" name="Sci. Rep.">
        <title>Comparative genomics provides insights into the lifestyle and reveals functional heterogeneity of dark septate endophytic fungi.</title>
        <authorList>
            <person name="Knapp D.G."/>
            <person name="Nemeth J.B."/>
            <person name="Barry K."/>
            <person name="Hainaut M."/>
            <person name="Henrissat B."/>
            <person name="Johnson J."/>
            <person name="Kuo A."/>
            <person name="Lim J.H.P."/>
            <person name="Lipzen A."/>
            <person name="Nolan M."/>
            <person name="Ohm R.A."/>
            <person name="Tamas L."/>
            <person name="Grigoriev I.V."/>
            <person name="Spatafora J.W."/>
            <person name="Nagy L.G."/>
            <person name="Kovacs G.M."/>
        </authorList>
    </citation>
    <scope>NUCLEOTIDE SEQUENCE [LARGE SCALE GENOMIC DNA]</scope>
    <source>
        <strain evidence="3 4">DSE2036</strain>
    </source>
</reference>
<dbReference type="STRING" id="97972.A0A2V1DIE7"/>
<feature type="region of interest" description="Disordered" evidence="1">
    <location>
        <begin position="76"/>
        <end position="111"/>
    </location>
</feature>
<dbReference type="InterPro" id="IPR018028">
    <property type="entry name" value="Catalase"/>
</dbReference>
<dbReference type="InterPro" id="IPR011614">
    <property type="entry name" value="Catalase_core"/>
</dbReference>
<organism evidence="3 4">
    <name type="scientific">Periconia macrospinosa</name>
    <dbReference type="NCBI Taxonomy" id="97972"/>
    <lineage>
        <taxon>Eukaryota</taxon>
        <taxon>Fungi</taxon>
        <taxon>Dikarya</taxon>
        <taxon>Ascomycota</taxon>
        <taxon>Pezizomycotina</taxon>
        <taxon>Dothideomycetes</taxon>
        <taxon>Pleosporomycetidae</taxon>
        <taxon>Pleosporales</taxon>
        <taxon>Massarineae</taxon>
        <taxon>Periconiaceae</taxon>
        <taxon>Periconia</taxon>
    </lineage>
</organism>
<evidence type="ECO:0000313" key="4">
    <source>
        <dbReference type="Proteomes" id="UP000244855"/>
    </source>
</evidence>
<name>A0A2V1DIE7_9PLEO</name>
<dbReference type="PANTHER" id="PTHR11465:SF62">
    <property type="entry name" value="CATALASE T"/>
    <property type="match status" value="1"/>
</dbReference>
<feature type="non-terminal residue" evidence="3">
    <location>
        <position position="326"/>
    </location>
</feature>
<dbReference type="PANTHER" id="PTHR11465">
    <property type="entry name" value="CATALASE"/>
    <property type="match status" value="1"/>
</dbReference>
<dbReference type="EMBL" id="KZ805427">
    <property type="protein sequence ID" value="PVH97848.1"/>
    <property type="molecule type" value="Genomic_DNA"/>
</dbReference>
<evidence type="ECO:0000256" key="1">
    <source>
        <dbReference type="SAM" id="MobiDB-lite"/>
    </source>
</evidence>
<protein>
    <submittedName>
        <fullName evidence="3">Heme-dependent catalase</fullName>
    </submittedName>
</protein>
<evidence type="ECO:0000313" key="3">
    <source>
        <dbReference type="EMBL" id="PVH97848.1"/>
    </source>
</evidence>
<dbReference type="GO" id="GO:0004096">
    <property type="term" value="F:catalase activity"/>
    <property type="evidence" value="ECO:0007669"/>
    <property type="project" value="InterPro"/>
</dbReference>
<dbReference type="AlphaFoldDB" id="A0A2V1DIE7"/>
<proteinExistence type="predicted"/>
<dbReference type="PIRSF" id="PIRSF000296">
    <property type="entry name" value="SrpA"/>
    <property type="match status" value="1"/>
</dbReference>
<dbReference type="SUPFAM" id="SSF56634">
    <property type="entry name" value="Heme-dependent catalase-like"/>
    <property type="match status" value="1"/>
</dbReference>
<dbReference type="Proteomes" id="UP000244855">
    <property type="component" value="Unassembled WGS sequence"/>
</dbReference>
<dbReference type="GO" id="GO:0005777">
    <property type="term" value="C:peroxisome"/>
    <property type="evidence" value="ECO:0007669"/>
    <property type="project" value="TreeGrafter"/>
</dbReference>
<dbReference type="InterPro" id="IPR024168">
    <property type="entry name" value="Catalase_SrpA-type_pred"/>
</dbReference>
<dbReference type="PROSITE" id="PS51402">
    <property type="entry name" value="CATALASE_3"/>
    <property type="match status" value="1"/>
</dbReference>
<dbReference type="Gene3D" id="2.40.180.10">
    <property type="entry name" value="Catalase core domain"/>
    <property type="match status" value="1"/>
</dbReference>
<sequence>MPLTTNAETLTTSTSLVSTLRTAAGPSVSKAHRPAHAKGHLLTGSFTPNLAITSSLTTAPHLTSATPIPLTARFSSSTGLPKIPDTNPNANPRGLALRFHLPSGADGRRKHTDIVTHSTPLFPTRTGAEFLQFLQAATSPDAATLVPKFLEAHPSTQRFLGTPKPSPESFASEAYFGVNAFWLVGGEAGKKRTAVRYRVEPVEGRRVLGEEEVKGKGEEYLYEDLVARLLGEQKKEIRFKLKAQVALPTDVVDDATVLWPEEREVVELGEVVLDNLVQDGEESERLQKEIIFDPIPRVEGVEASEDPLLEVRANVYLVSGRERRAA</sequence>
<feature type="domain" description="Catalase core" evidence="2">
    <location>
        <begin position="5"/>
        <end position="326"/>
    </location>
</feature>
<dbReference type="OrthoDB" id="2379805at2759"/>
<dbReference type="SMART" id="SM01060">
    <property type="entry name" value="Catalase"/>
    <property type="match status" value="1"/>
</dbReference>
<dbReference type="Pfam" id="PF00199">
    <property type="entry name" value="Catalase"/>
    <property type="match status" value="1"/>
</dbReference>
<gene>
    <name evidence="3" type="ORF">DM02DRAFT_477838</name>
</gene>
<accession>A0A2V1DIE7</accession>
<evidence type="ECO:0000259" key="2">
    <source>
        <dbReference type="SMART" id="SM01060"/>
    </source>
</evidence>
<dbReference type="GO" id="GO:0020037">
    <property type="term" value="F:heme binding"/>
    <property type="evidence" value="ECO:0007669"/>
    <property type="project" value="InterPro"/>
</dbReference>
<dbReference type="GO" id="GO:0042542">
    <property type="term" value="P:response to hydrogen peroxide"/>
    <property type="evidence" value="ECO:0007669"/>
    <property type="project" value="TreeGrafter"/>
</dbReference>
<dbReference type="GO" id="GO:0005739">
    <property type="term" value="C:mitochondrion"/>
    <property type="evidence" value="ECO:0007669"/>
    <property type="project" value="TreeGrafter"/>
</dbReference>